<keyword evidence="2" id="KW-1185">Reference proteome</keyword>
<dbReference type="PANTHER" id="PTHR34374:SF1">
    <property type="entry name" value="LARGE RIBOSOMAL RNA SUBUNIT ACCUMULATION PROTEIN YCED HOMOLOG 1, CHLOROPLASTIC"/>
    <property type="match status" value="1"/>
</dbReference>
<dbReference type="RefSeq" id="WP_131749043.1">
    <property type="nucleotide sequence ID" value="NZ_CAACYI010000001.1"/>
</dbReference>
<dbReference type="PANTHER" id="PTHR34374">
    <property type="entry name" value="LARGE RIBOSOMAL RNA SUBUNIT ACCUMULATION PROTEIN YCED HOMOLOG 1, CHLOROPLASTIC"/>
    <property type="match status" value="1"/>
</dbReference>
<evidence type="ECO:0000313" key="2">
    <source>
        <dbReference type="Proteomes" id="UP000377798"/>
    </source>
</evidence>
<dbReference type="InterPro" id="IPR003772">
    <property type="entry name" value="YceD"/>
</dbReference>
<organism evidence="1 2">
    <name type="scientific">Urinicoccus massiliensis</name>
    <dbReference type="NCBI Taxonomy" id="1723382"/>
    <lineage>
        <taxon>Bacteria</taxon>
        <taxon>Bacillati</taxon>
        <taxon>Bacillota</taxon>
        <taxon>Tissierellia</taxon>
        <taxon>Tissierellales</taxon>
        <taxon>Peptoniphilaceae</taxon>
        <taxon>Urinicoccus</taxon>
    </lineage>
</organism>
<dbReference type="EMBL" id="CAACYI010000001">
    <property type="protein sequence ID" value="VFB16433.1"/>
    <property type="molecule type" value="Genomic_DNA"/>
</dbReference>
<dbReference type="Pfam" id="PF02620">
    <property type="entry name" value="YceD"/>
    <property type="match status" value="1"/>
</dbReference>
<protein>
    <submittedName>
        <fullName evidence="1">Uncharacterized ACR, COG1399</fullName>
    </submittedName>
</protein>
<accession>A0A8H2M5T2</accession>
<comment type="caution">
    <text evidence="1">The sequence shown here is derived from an EMBL/GenBank/DDBJ whole genome shotgun (WGS) entry which is preliminary data.</text>
</comment>
<sequence>MDLSKLKDLTLEGRPYKAEILKGVDSIDTDDLSIIFPIHYEVSVYATHDVWTLIVTVNYAVQTNCSRCLKEMVDKVSVTSEFLVTETEEDAKLYSGQTEDEVIIWQKRDSYLDELAMSIVITSLPIQPLCSEDCKGLCPICGNDLNKGDCHCSNQSVDSRFAALQGLFDEE</sequence>
<gene>
    <name evidence="1" type="ORF">NCTC13150_00960</name>
</gene>
<name>A0A8H2M5T2_9FIRM</name>
<dbReference type="AlphaFoldDB" id="A0A8H2M5T2"/>
<dbReference type="Proteomes" id="UP000377798">
    <property type="component" value="Unassembled WGS sequence"/>
</dbReference>
<evidence type="ECO:0000313" key="1">
    <source>
        <dbReference type="EMBL" id="VFB16433.1"/>
    </source>
</evidence>
<reference evidence="1 2" key="1">
    <citation type="submission" date="2019-02" db="EMBL/GenBank/DDBJ databases">
        <authorList>
            <consortium name="Pathogen Informatics"/>
        </authorList>
    </citation>
    <scope>NUCLEOTIDE SEQUENCE [LARGE SCALE GENOMIC DNA]</scope>
    <source>
        <strain evidence="1 2">3012STDY7089603</strain>
    </source>
</reference>
<proteinExistence type="predicted"/>